<dbReference type="EMBL" id="CP002467">
    <property type="protein sequence ID" value="ADV81597.1"/>
    <property type="molecule type" value="Genomic_DNA"/>
</dbReference>
<name>E8V6D2_TERSS</name>
<reference evidence="1 2" key="1">
    <citation type="journal article" date="2012" name="Stand. Genomic Sci.">
        <title>Complete genome sequence of Terriglobus saanensis type strain SP1PR4(T), an Acidobacteria from tundra soil.</title>
        <authorList>
            <person name="Rawat S.R."/>
            <person name="Mannisto M.K."/>
            <person name="Starovoytov V."/>
            <person name="Goodwin L."/>
            <person name="Nolan M."/>
            <person name="Hauser L."/>
            <person name="Land M."/>
            <person name="Davenport K.W."/>
            <person name="Woyke T."/>
            <person name="Haggblom M.M."/>
        </authorList>
    </citation>
    <scope>NUCLEOTIDE SEQUENCE</scope>
    <source>
        <strain evidence="2">ATCC BAA-1853 / DSM 23119 / SP1PR4</strain>
    </source>
</reference>
<gene>
    <name evidence="1" type="ordered locus">AciPR4_0764</name>
</gene>
<protein>
    <submittedName>
        <fullName evidence="1">Diaminopimelate epimerase</fullName>
    </submittedName>
</protein>
<dbReference type="KEGG" id="tsa:AciPR4_0764"/>
<keyword evidence="2" id="KW-1185">Reference proteome</keyword>
<proteinExistence type="predicted"/>
<dbReference type="HOGENOM" id="CLU_2526388_0_0_0"/>
<accession>E8V6D2</accession>
<evidence type="ECO:0000313" key="1">
    <source>
        <dbReference type="EMBL" id="ADV81597.1"/>
    </source>
</evidence>
<dbReference type="Proteomes" id="UP000006844">
    <property type="component" value="Chromosome"/>
</dbReference>
<evidence type="ECO:0000313" key="2">
    <source>
        <dbReference type="Proteomes" id="UP000006844"/>
    </source>
</evidence>
<organism evidence="1 2">
    <name type="scientific">Terriglobus saanensis (strain ATCC BAA-1853 / DSM 23119 / SP1PR4)</name>
    <dbReference type="NCBI Taxonomy" id="401053"/>
    <lineage>
        <taxon>Bacteria</taxon>
        <taxon>Pseudomonadati</taxon>
        <taxon>Acidobacteriota</taxon>
        <taxon>Terriglobia</taxon>
        <taxon>Terriglobales</taxon>
        <taxon>Acidobacteriaceae</taxon>
        <taxon>Terriglobus</taxon>
    </lineage>
</organism>
<sequence length="84" mass="9282">MRFSSVLIGYLVLSLVLPALALGVAMVLRSFREKERGIRSCRWCGTGVRSASEMVFCSEYCETDFLTARAEALDQRTGILSKAS</sequence>
<dbReference type="AlphaFoldDB" id="E8V6D2"/>